<dbReference type="AlphaFoldDB" id="A0AA35LD15"/>
<dbReference type="Proteomes" id="UP001178461">
    <property type="component" value="Chromosome Z"/>
</dbReference>
<gene>
    <name evidence="2" type="ORF">PODLI_1B022310</name>
</gene>
<organism evidence="2 3">
    <name type="scientific">Podarcis lilfordi</name>
    <name type="common">Lilford's wall lizard</name>
    <dbReference type="NCBI Taxonomy" id="74358"/>
    <lineage>
        <taxon>Eukaryota</taxon>
        <taxon>Metazoa</taxon>
        <taxon>Chordata</taxon>
        <taxon>Craniata</taxon>
        <taxon>Vertebrata</taxon>
        <taxon>Euteleostomi</taxon>
        <taxon>Lepidosauria</taxon>
        <taxon>Squamata</taxon>
        <taxon>Bifurcata</taxon>
        <taxon>Unidentata</taxon>
        <taxon>Episquamata</taxon>
        <taxon>Laterata</taxon>
        <taxon>Lacertibaenia</taxon>
        <taxon>Lacertidae</taxon>
        <taxon>Podarcis</taxon>
    </lineage>
</organism>
<keyword evidence="3" id="KW-1185">Reference proteome</keyword>
<accession>A0AA35LD15</accession>
<evidence type="ECO:0000313" key="3">
    <source>
        <dbReference type="Proteomes" id="UP001178461"/>
    </source>
</evidence>
<protein>
    <submittedName>
        <fullName evidence="2">Uncharacterized protein</fullName>
    </submittedName>
</protein>
<proteinExistence type="predicted"/>
<reference evidence="2" key="1">
    <citation type="submission" date="2022-12" db="EMBL/GenBank/DDBJ databases">
        <authorList>
            <person name="Alioto T."/>
            <person name="Alioto T."/>
            <person name="Gomez Garrido J."/>
        </authorList>
    </citation>
    <scope>NUCLEOTIDE SEQUENCE</scope>
</reference>
<evidence type="ECO:0000313" key="2">
    <source>
        <dbReference type="EMBL" id="CAI5793681.1"/>
    </source>
</evidence>
<dbReference type="EMBL" id="OX395140">
    <property type="protein sequence ID" value="CAI5793681.1"/>
    <property type="molecule type" value="Genomic_DNA"/>
</dbReference>
<feature type="region of interest" description="Disordered" evidence="1">
    <location>
        <begin position="21"/>
        <end position="85"/>
    </location>
</feature>
<feature type="compositionally biased region" description="Basic and acidic residues" evidence="1">
    <location>
        <begin position="74"/>
        <end position="85"/>
    </location>
</feature>
<sequence length="85" mass="9189">TLPTPGLSAVPQHLERARMRSARMLSGAAARSAPLAEEEEVQQPARYKHPLPPSFPQRQADGSGKDAEDAPAVRNRDPEPRPLAS</sequence>
<feature type="non-terminal residue" evidence="2">
    <location>
        <position position="1"/>
    </location>
</feature>
<evidence type="ECO:0000256" key="1">
    <source>
        <dbReference type="SAM" id="MobiDB-lite"/>
    </source>
</evidence>
<name>A0AA35LD15_9SAUR</name>